<protein>
    <submittedName>
        <fullName evidence="1">Uncharacterized protein</fullName>
    </submittedName>
</protein>
<proteinExistence type="predicted"/>
<sequence>MQVTGRRHPAKHNNNNDIAQLRITLFLYTHYNHFHLMIHQ</sequence>
<accession>A0A0E9PRZ4</accession>
<dbReference type="AlphaFoldDB" id="A0A0E9PRZ4"/>
<reference evidence="1" key="2">
    <citation type="journal article" date="2015" name="Fish Shellfish Immunol.">
        <title>Early steps in the European eel (Anguilla anguilla)-Vibrio vulnificus interaction in the gills: Role of the RtxA13 toxin.</title>
        <authorList>
            <person name="Callol A."/>
            <person name="Pajuelo D."/>
            <person name="Ebbesson L."/>
            <person name="Teles M."/>
            <person name="MacKenzie S."/>
            <person name="Amaro C."/>
        </authorList>
    </citation>
    <scope>NUCLEOTIDE SEQUENCE</scope>
</reference>
<organism evidence="1">
    <name type="scientific">Anguilla anguilla</name>
    <name type="common">European freshwater eel</name>
    <name type="synonym">Muraena anguilla</name>
    <dbReference type="NCBI Taxonomy" id="7936"/>
    <lineage>
        <taxon>Eukaryota</taxon>
        <taxon>Metazoa</taxon>
        <taxon>Chordata</taxon>
        <taxon>Craniata</taxon>
        <taxon>Vertebrata</taxon>
        <taxon>Euteleostomi</taxon>
        <taxon>Actinopterygii</taxon>
        <taxon>Neopterygii</taxon>
        <taxon>Teleostei</taxon>
        <taxon>Anguilliformes</taxon>
        <taxon>Anguillidae</taxon>
        <taxon>Anguilla</taxon>
    </lineage>
</organism>
<evidence type="ECO:0000313" key="1">
    <source>
        <dbReference type="EMBL" id="JAH06840.1"/>
    </source>
</evidence>
<name>A0A0E9PRZ4_ANGAN</name>
<reference evidence="1" key="1">
    <citation type="submission" date="2014-11" db="EMBL/GenBank/DDBJ databases">
        <authorList>
            <person name="Amaro Gonzalez C."/>
        </authorList>
    </citation>
    <scope>NUCLEOTIDE SEQUENCE</scope>
</reference>
<dbReference type="EMBL" id="GBXM01101737">
    <property type="protein sequence ID" value="JAH06840.1"/>
    <property type="molecule type" value="Transcribed_RNA"/>
</dbReference>